<comment type="caution">
    <text evidence="1">The sequence shown here is derived from an EMBL/GenBank/DDBJ whole genome shotgun (WGS) entry which is preliminary data.</text>
</comment>
<evidence type="ECO:0008006" key="3">
    <source>
        <dbReference type="Google" id="ProtNLM"/>
    </source>
</evidence>
<proteinExistence type="predicted"/>
<evidence type="ECO:0000313" key="1">
    <source>
        <dbReference type="EMBL" id="MBP2182924.1"/>
    </source>
</evidence>
<dbReference type="Proteomes" id="UP000741013">
    <property type="component" value="Unassembled WGS sequence"/>
</dbReference>
<evidence type="ECO:0000313" key="2">
    <source>
        <dbReference type="Proteomes" id="UP000741013"/>
    </source>
</evidence>
<dbReference type="NCBIfam" id="NF033521">
    <property type="entry name" value="lasso_leader_L3"/>
    <property type="match status" value="1"/>
</dbReference>
<sequence length="38" mass="4399">MDEIYEAPSMVEAGEFAEVTQLTSTGYWADGIWGYFWF</sequence>
<dbReference type="RefSeq" id="WP_209666159.1">
    <property type="nucleotide sequence ID" value="NZ_JAGGMS010000001.1"/>
</dbReference>
<name>A0ABS4PU16_9PSEU</name>
<organism evidence="1 2">
    <name type="scientific">Amycolatopsis magusensis</name>
    <dbReference type="NCBI Taxonomy" id="882444"/>
    <lineage>
        <taxon>Bacteria</taxon>
        <taxon>Bacillati</taxon>
        <taxon>Actinomycetota</taxon>
        <taxon>Actinomycetes</taxon>
        <taxon>Pseudonocardiales</taxon>
        <taxon>Pseudonocardiaceae</taxon>
        <taxon>Amycolatopsis</taxon>
    </lineage>
</organism>
<keyword evidence="2" id="KW-1185">Reference proteome</keyword>
<protein>
    <recommendedName>
        <fullName evidence="3">Lasso RiPP family leader peptide-containing protein</fullName>
    </recommendedName>
</protein>
<gene>
    <name evidence="1" type="ORF">JOM49_004450</name>
</gene>
<accession>A0ABS4PU16</accession>
<dbReference type="EMBL" id="JAGGMS010000001">
    <property type="protein sequence ID" value="MBP2182924.1"/>
    <property type="molecule type" value="Genomic_DNA"/>
</dbReference>
<reference evidence="1 2" key="1">
    <citation type="submission" date="2021-03" db="EMBL/GenBank/DDBJ databases">
        <title>Sequencing the genomes of 1000 actinobacteria strains.</title>
        <authorList>
            <person name="Klenk H.-P."/>
        </authorList>
    </citation>
    <scope>NUCLEOTIDE SEQUENCE [LARGE SCALE GENOMIC DNA]</scope>
    <source>
        <strain evidence="1 2">DSM 45510</strain>
    </source>
</reference>